<keyword evidence="3" id="KW-0805">Transcription regulation</keyword>
<name>A0A645C8K7_9ZZZZ</name>
<dbReference type="PRINTS" id="PR00035">
    <property type="entry name" value="HTHGNTR"/>
</dbReference>
<comment type="caution">
    <text evidence="7">The sequence shown here is derived from an EMBL/GenBank/DDBJ whole genome shotgun (WGS) entry which is preliminary data.</text>
</comment>
<sequence length="491" mass="54465">MEKQVNNSTDKLVSITWQPDPESSKAMHKQIVDYISAKVANGDWTVGSKLPPQRELAKIFGVNRSTIFNAMETLKSYGIIDADYGGGTRIACNTWSLLMSAPPDWNKYIAAGPFKPNLPTIQLINQLEFDKNFIRLGTGELSPQLFPQDMLAAVFKALPAKISSLNYLEARGLAELRESLVQRLSSRGINVKPSNILITSGSLQALQLISVGMLKPGAQVYTETPTYLKSLQVFQSAGISFTGIAMDKSGLIPWKIGKVPNGSLLYTIPTYQNPTTLVMTAERRKEVFDFCSKYRLPILEDDAYGELHFDGNTPPFPIKALDDSGVVLYTGTISKTLAPGFRVGWLVGPESVVNRLADVKMQMDYGASSLSQWALTEIFNSGAYDEYLGKLRLQLKERRDIALEALDKNFSDIAAWDIPTGGLYIWLRVNSKISSDKLFQEALSKNILLNPGSVYDYKENKNIRLSFAYANKEDLAKGIAILGDIIKNYKK</sequence>
<dbReference type="PROSITE" id="PS50949">
    <property type="entry name" value="HTH_GNTR"/>
    <property type="match status" value="1"/>
</dbReference>
<evidence type="ECO:0000313" key="7">
    <source>
        <dbReference type="EMBL" id="MPM70864.1"/>
    </source>
</evidence>
<evidence type="ECO:0000256" key="1">
    <source>
        <dbReference type="ARBA" id="ARBA00005384"/>
    </source>
</evidence>
<keyword evidence="2" id="KW-0663">Pyridoxal phosphate</keyword>
<dbReference type="GO" id="GO:0003677">
    <property type="term" value="F:DNA binding"/>
    <property type="evidence" value="ECO:0007669"/>
    <property type="project" value="UniProtKB-KW"/>
</dbReference>
<evidence type="ECO:0000256" key="3">
    <source>
        <dbReference type="ARBA" id="ARBA00023015"/>
    </source>
</evidence>
<accession>A0A645C8K7</accession>
<evidence type="ECO:0000259" key="6">
    <source>
        <dbReference type="PROSITE" id="PS50949"/>
    </source>
</evidence>
<dbReference type="SUPFAM" id="SSF46785">
    <property type="entry name" value="Winged helix' DNA-binding domain"/>
    <property type="match status" value="1"/>
</dbReference>
<dbReference type="Gene3D" id="3.40.640.10">
    <property type="entry name" value="Type I PLP-dependent aspartate aminotransferase-like (Major domain)"/>
    <property type="match status" value="1"/>
</dbReference>
<dbReference type="InterPro" id="IPR036390">
    <property type="entry name" value="WH_DNA-bd_sf"/>
</dbReference>
<dbReference type="InterPro" id="IPR015424">
    <property type="entry name" value="PyrdxlP-dep_Trfase"/>
</dbReference>
<dbReference type="CDD" id="cd07377">
    <property type="entry name" value="WHTH_GntR"/>
    <property type="match status" value="1"/>
</dbReference>
<dbReference type="InterPro" id="IPR036388">
    <property type="entry name" value="WH-like_DNA-bd_sf"/>
</dbReference>
<evidence type="ECO:0000256" key="2">
    <source>
        <dbReference type="ARBA" id="ARBA00022898"/>
    </source>
</evidence>
<feature type="domain" description="HTH gntR-type" evidence="6">
    <location>
        <begin position="25"/>
        <end position="93"/>
    </location>
</feature>
<comment type="similarity">
    <text evidence="1">In the C-terminal section; belongs to the class-I pyridoxal-phosphate-dependent aminotransferase family.</text>
</comment>
<organism evidence="7">
    <name type="scientific">bioreactor metagenome</name>
    <dbReference type="NCBI Taxonomy" id="1076179"/>
    <lineage>
        <taxon>unclassified sequences</taxon>
        <taxon>metagenomes</taxon>
        <taxon>ecological metagenomes</taxon>
    </lineage>
</organism>
<dbReference type="GO" id="GO:0030170">
    <property type="term" value="F:pyridoxal phosphate binding"/>
    <property type="evidence" value="ECO:0007669"/>
    <property type="project" value="InterPro"/>
</dbReference>
<dbReference type="Pfam" id="PF00155">
    <property type="entry name" value="Aminotran_1_2"/>
    <property type="match status" value="1"/>
</dbReference>
<proteinExistence type="inferred from homology"/>
<dbReference type="SMART" id="SM00345">
    <property type="entry name" value="HTH_GNTR"/>
    <property type="match status" value="1"/>
</dbReference>
<dbReference type="GO" id="GO:0003700">
    <property type="term" value="F:DNA-binding transcription factor activity"/>
    <property type="evidence" value="ECO:0007669"/>
    <property type="project" value="InterPro"/>
</dbReference>
<gene>
    <name evidence="7" type="primary">norG_3</name>
    <name evidence="7" type="ORF">SDC9_117825</name>
</gene>
<keyword evidence="5" id="KW-0804">Transcription</keyword>
<dbReference type="PANTHER" id="PTHR46577:SF2">
    <property type="entry name" value="TRANSCRIPTIONAL REGULATORY PROTEIN"/>
    <property type="match status" value="1"/>
</dbReference>
<dbReference type="InterPro" id="IPR015422">
    <property type="entry name" value="PyrdxlP-dep_Trfase_small"/>
</dbReference>
<dbReference type="InterPro" id="IPR000524">
    <property type="entry name" value="Tscrpt_reg_HTH_GntR"/>
</dbReference>
<evidence type="ECO:0000256" key="5">
    <source>
        <dbReference type="ARBA" id="ARBA00023163"/>
    </source>
</evidence>
<dbReference type="InterPro" id="IPR051446">
    <property type="entry name" value="HTH_trans_reg/aminotransferase"/>
</dbReference>
<dbReference type="InterPro" id="IPR015421">
    <property type="entry name" value="PyrdxlP-dep_Trfase_major"/>
</dbReference>
<dbReference type="EMBL" id="VSSQ01023749">
    <property type="protein sequence ID" value="MPM70864.1"/>
    <property type="molecule type" value="Genomic_DNA"/>
</dbReference>
<dbReference type="PANTHER" id="PTHR46577">
    <property type="entry name" value="HTH-TYPE TRANSCRIPTIONAL REGULATORY PROTEIN GABR"/>
    <property type="match status" value="1"/>
</dbReference>
<dbReference type="Gene3D" id="3.90.1150.10">
    <property type="entry name" value="Aspartate Aminotransferase, domain 1"/>
    <property type="match status" value="1"/>
</dbReference>
<dbReference type="CDD" id="cd00609">
    <property type="entry name" value="AAT_like"/>
    <property type="match status" value="1"/>
</dbReference>
<evidence type="ECO:0000256" key="4">
    <source>
        <dbReference type="ARBA" id="ARBA00023125"/>
    </source>
</evidence>
<protein>
    <submittedName>
        <fullName evidence="7">HTH-type transcriptional regulator NorG</fullName>
    </submittedName>
</protein>
<reference evidence="7" key="1">
    <citation type="submission" date="2019-08" db="EMBL/GenBank/DDBJ databases">
        <authorList>
            <person name="Kucharzyk K."/>
            <person name="Murdoch R.W."/>
            <person name="Higgins S."/>
            <person name="Loffler F."/>
        </authorList>
    </citation>
    <scope>NUCLEOTIDE SEQUENCE</scope>
</reference>
<dbReference type="SUPFAM" id="SSF53383">
    <property type="entry name" value="PLP-dependent transferases"/>
    <property type="match status" value="1"/>
</dbReference>
<dbReference type="Gene3D" id="1.10.10.10">
    <property type="entry name" value="Winged helix-like DNA-binding domain superfamily/Winged helix DNA-binding domain"/>
    <property type="match status" value="1"/>
</dbReference>
<dbReference type="Pfam" id="PF00392">
    <property type="entry name" value="GntR"/>
    <property type="match status" value="1"/>
</dbReference>
<dbReference type="AlphaFoldDB" id="A0A645C8K7"/>
<keyword evidence="4" id="KW-0238">DNA-binding</keyword>
<dbReference type="InterPro" id="IPR004839">
    <property type="entry name" value="Aminotransferase_I/II_large"/>
</dbReference>